<dbReference type="Pfam" id="PF12796">
    <property type="entry name" value="Ank_2"/>
    <property type="match status" value="2"/>
</dbReference>
<keyword evidence="1" id="KW-0040">ANK repeat</keyword>
<protein>
    <submittedName>
        <fullName evidence="2">Putative ankyrin repeat protein</fullName>
    </submittedName>
</protein>
<dbReference type="InterPro" id="IPR051616">
    <property type="entry name" value="Cul2-RING_E3_ligase_SR"/>
</dbReference>
<dbReference type="PROSITE" id="PS50088">
    <property type="entry name" value="ANK_REPEAT"/>
    <property type="match status" value="3"/>
</dbReference>
<dbReference type="InterPro" id="IPR002110">
    <property type="entry name" value="Ankyrin_rpt"/>
</dbReference>
<dbReference type="Gene3D" id="1.25.40.20">
    <property type="entry name" value="Ankyrin repeat-containing domain"/>
    <property type="match status" value="1"/>
</dbReference>
<organism evidence="2 3">
    <name type="scientific">Botrytis fragariae</name>
    <dbReference type="NCBI Taxonomy" id="1964551"/>
    <lineage>
        <taxon>Eukaryota</taxon>
        <taxon>Fungi</taxon>
        <taxon>Dikarya</taxon>
        <taxon>Ascomycota</taxon>
        <taxon>Pezizomycotina</taxon>
        <taxon>Leotiomycetes</taxon>
        <taxon>Helotiales</taxon>
        <taxon>Sclerotiniaceae</taxon>
        <taxon>Botrytis</taxon>
    </lineage>
</organism>
<proteinExistence type="predicted"/>
<dbReference type="SMART" id="SM00248">
    <property type="entry name" value="ANK"/>
    <property type="match status" value="9"/>
</dbReference>
<dbReference type="GeneID" id="59259279"/>
<gene>
    <name evidence="2" type="ORF">Bfra_005200</name>
</gene>
<evidence type="ECO:0000313" key="3">
    <source>
        <dbReference type="Proteomes" id="UP000531561"/>
    </source>
</evidence>
<dbReference type="AlphaFoldDB" id="A0A8H6EIS1"/>
<feature type="repeat" description="ANK" evidence="1">
    <location>
        <begin position="493"/>
        <end position="519"/>
    </location>
</feature>
<reference evidence="2 3" key="1">
    <citation type="journal article" date="2020" name="Phytopathology">
        <title>A high-quality genome resource of Botrytis fragariae, a new and rapidly spreading fungal pathogen causing strawberry gray mold in the U.S.A.</title>
        <authorList>
            <person name="Wu Y."/>
            <person name="Saski C.A."/>
            <person name="Schnabel G."/>
            <person name="Xiao S."/>
            <person name="Hu M."/>
        </authorList>
    </citation>
    <scope>NUCLEOTIDE SEQUENCE [LARGE SCALE GENOMIC DNA]</scope>
    <source>
        <strain evidence="2 3">BVB16</strain>
    </source>
</reference>
<dbReference type="RefSeq" id="XP_037192682.1">
    <property type="nucleotide sequence ID" value="XM_037335587.1"/>
</dbReference>
<feature type="repeat" description="ANK" evidence="1">
    <location>
        <begin position="384"/>
        <end position="416"/>
    </location>
</feature>
<dbReference type="OrthoDB" id="3527837at2759"/>
<dbReference type="PANTHER" id="PTHR46224:SF64">
    <property type="entry name" value="IQ MOTIF AND ANKYRIN REPEAT DOMAIN-CONTAINING PROTEIN 1"/>
    <property type="match status" value="1"/>
</dbReference>
<dbReference type="SUPFAM" id="SSF48403">
    <property type="entry name" value="Ankyrin repeat"/>
    <property type="match status" value="1"/>
</dbReference>
<accession>A0A8H6EIS1</accession>
<dbReference type="PANTHER" id="PTHR46224">
    <property type="entry name" value="ANKYRIN REPEAT FAMILY PROTEIN"/>
    <property type="match status" value="1"/>
</dbReference>
<evidence type="ECO:0000256" key="1">
    <source>
        <dbReference type="PROSITE-ProRule" id="PRU00023"/>
    </source>
</evidence>
<sequence>MITTTSAINLVGLPNDLVKLIITEVLETVGLWKALGLRVVCKIFETFITRAICVDYLKNPHGPVDDALKICLNYSPSKLPRIAPLLIHIEMKHDPENAILAPAYQAIRAVAALKNYTEEEQLHLELTVCEAMEERLSWTSSRGLSGRRELFLRVPRQPVSPSDSVLIDHDIPTNTTAPEMILGLHNRLSVAIIANDIELTQVLLKDHDADAEFRNKYFGKPLHLAARYGRTTIIHILLNYGADLNAMQPYYGRYWQYWMDKQHWPVTLEKEKYFCSSGSALRVAARSGCIEAVRILVQPRFNAVLPLHGDEIRQILLAAARTGSVDLILYLLEQFYNSHPLRKRIQEEILLQASYSGREELVKFMLDRGVNINCNAAYEYSVMPNWAPIHCAAYKGRSKIVSLLLSHGADRDAWCNRTSKPAYNVGFDAMSFAVLRGHQDVVRVLIKNGAAFQEKINIHASRESVPLLTLAAWSSHHHMMRFMLEEGRAIGESGEMALYYAVVHGDFLMTRLLLEAGASPSGSVHGNNNPVRTAMQKGWADILQLLLSAGAETIEASVDGSHFGQQAKTPRQLWHVCGRY</sequence>
<feature type="repeat" description="ANK" evidence="1">
    <location>
        <begin position="221"/>
        <end position="249"/>
    </location>
</feature>
<keyword evidence="3" id="KW-1185">Reference proteome</keyword>
<dbReference type="EMBL" id="JABFCT010000008">
    <property type="protein sequence ID" value="KAF5873736.1"/>
    <property type="molecule type" value="Genomic_DNA"/>
</dbReference>
<dbReference type="Proteomes" id="UP000531561">
    <property type="component" value="Unassembled WGS sequence"/>
</dbReference>
<comment type="caution">
    <text evidence="2">The sequence shown here is derived from an EMBL/GenBank/DDBJ whole genome shotgun (WGS) entry which is preliminary data.</text>
</comment>
<dbReference type="InterPro" id="IPR036770">
    <property type="entry name" value="Ankyrin_rpt-contain_sf"/>
</dbReference>
<dbReference type="PROSITE" id="PS50297">
    <property type="entry name" value="ANK_REP_REGION"/>
    <property type="match status" value="3"/>
</dbReference>
<name>A0A8H6EIS1_9HELO</name>
<evidence type="ECO:0000313" key="2">
    <source>
        <dbReference type="EMBL" id="KAF5873736.1"/>
    </source>
</evidence>